<feature type="site" description="Cleavage; by autolysis" evidence="8">
    <location>
        <begin position="187"/>
        <end position="188"/>
    </location>
</feature>
<dbReference type="InterPro" id="IPR002813">
    <property type="entry name" value="Arg_biosynth_ArgJ"/>
</dbReference>
<comment type="catalytic activity">
    <reaction evidence="8">
        <text>L-glutamate + acetyl-CoA = N-acetyl-L-glutamate + CoA + H(+)</text>
        <dbReference type="Rhea" id="RHEA:24292"/>
        <dbReference type="ChEBI" id="CHEBI:15378"/>
        <dbReference type="ChEBI" id="CHEBI:29985"/>
        <dbReference type="ChEBI" id="CHEBI:44337"/>
        <dbReference type="ChEBI" id="CHEBI:57287"/>
        <dbReference type="ChEBI" id="CHEBI:57288"/>
        <dbReference type="EC" id="2.3.1.1"/>
    </reaction>
</comment>
<comment type="catalytic activity">
    <reaction evidence="8">
        <text>N(2)-acetyl-L-ornithine + L-glutamate = N-acetyl-L-glutamate + L-ornithine</text>
        <dbReference type="Rhea" id="RHEA:15349"/>
        <dbReference type="ChEBI" id="CHEBI:29985"/>
        <dbReference type="ChEBI" id="CHEBI:44337"/>
        <dbReference type="ChEBI" id="CHEBI:46911"/>
        <dbReference type="ChEBI" id="CHEBI:57805"/>
        <dbReference type="EC" id="2.3.1.35"/>
    </reaction>
</comment>
<dbReference type="GO" id="GO:0005737">
    <property type="term" value="C:cytoplasm"/>
    <property type="evidence" value="ECO:0007669"/>
    <property type="project" value="UniProtKB-SubCell"/>
</dbReference>
<dbReference type="UniPathway" id="UPA00068">
    <property type="reaction ID" value="UER00106"/>
</dbReference>
<keyword evidence="6 8" id="KW-0068">Autocatalytic cleavage</keyword>
<dbReference type="EC" id="2.3.1.35" evidence="8"/>
<feature type="binding site" evidence="8">
    <location>
        <position position="272"/>
    </location>
    <ligand>
        <name>substrate</name>
    </ligand>
</feature>
<dbReference type="HAMAP" id="MF_01106">
    <property type="entry name" value="ArgJ"/>
    <property type="match status" value="1"/>
</dbReference>
<name>A0A4P6HY75_9BACT</name>
<dbReference type="RefSeq" id="WP_129349366.1">
    <property type="nucleotide sequence ID" value="NZ_CP026538.1"/>
</dbReference>
<feature type="site" description="Involved in the stabilization of negative charge on the oxyanion by the formation of the oxyanion hole" evidence="8">
    <location>
        <position position="114"/>
    </location>
</feature>
<dbReference type="InterPro" id="IPR042195">
    <property type="entry name" value="ArgJ_beta_C"/>
</dbReference>
<evidence type="ECO:0000256" key="2">
    <source>
        <dbReference type="ARBA" id="ARBA00011475"/>
    </source>
</evidence>
<comment type="similarity">
    <text evidence="1 8">Belongs to the ArgJ family.</text>
</comment>
<comment type="subunit">
    <text evidence="2 8">Heterotetramer of two alpha and two beta chains.</text>
</comment>
<dbReference type="Gene3D" id="3.10.20.340">
    <property type="entry name" value="ArgJ beta chain, C-terminal domain"/>
    <property type="match status" value="1"/>
</dbReference>
<dbReference type="KEGG" id="dcb:C3Y92_02980"/>
<evidence type="ECO:0000256" key="8">
    <source>
        <dbReference type="HAMAP-Rule" id="MF_01106"/>
    </source>
</evidence>
<reference evidence="9 10" key="1">
    <citation type="submission" date="2018-02" db="EMBL/GenBank/DDBJ databases">
        <title>Genome sequence of Desulfovibrio carbinolicus DSM 3852.</title>
        <authorList>
            <person name="Wilbanks E."/>
            <person name="Skennerton C.T."/>
            <person name="Orphan V.J."/>
        </authorList>
    </citation>
    <scope>NUCLEOTIDE SEQUENCE [LARGE SCALE GENOMIC DNA]</scope>
    <source>
        <strain evidence="9 10">DSM 3852</strain>
    </source>
</reference>
<dbReference type="GO" id="GO:0004358">
    <property type="term" value="F:L-glutamate N-acetyltransferase activity, acting on acetyl-L-ornithine as donor"/>
    <property type="evidence" value="ECO:0007669"/>
    <property type="project" value="UniProtKB-UniRule"/>
</dbReference>
<keyword evidence="8" id="KW-0963">Cytoplasm</keyword>
<dbReference type="CDD" id="cd02152">
    <property type="entry name" value="OAT"/>
    <property type="match status" value="1"/>
</dbReference>
<comment type="pathway">
    <text evidence="8">Amino-acid biosynthesis; L-arginine biosynthesis; N(2)-acetyl-L-ornithine from L-glutamate: step 1/4.</text>
</comment>
<evidence type="ECO:0000313" key="10">
    <source>
        <dbReference type="Proteomes" id="UP000293296"/>
    </source>
</evidence>
<evidence type="ECO:0000256" key="6">
    <source>
        <dbReference type="ARBA" id="ARBA00022813"/>
    </source>
</evidence>
<evidence type="ECO:0000256" key="3">
    <source>
        <dbReference type="ARBA" id="ARBA00022571"/>
    </source>
</evidence>
<sequence>MPSPVIPVPKGFSFATASAAFKYTTGRDDLALIVSESPAAAAGVFTQNLFQAAPVTVAKAQLAASGGHARAILINAGQANACTGAAGIADCRETLSLVAKATDLSPEEILPASTGVIGARLKMDKWKAVVPTLAENLGQTPAMAAAKAIMTTDSFPKIAWGTLTTEAGEVRVLGMAKGAGMIAPNMATMIGVLLCDAKVGSLWWQEAVAAAADRSFNSVTVDGDTSTNDCVLGLANGASEVVIDSAEGRQALLAVMAEVCQTLAAMLVQDAEGGTKVLRIKVTGAASPAEAELAARAVGNSPLVKTAFFGRDANWGRIVCAIGRSGAVFDPDDVAVRIGGVPVFENGMPVADDLDALLAPHMRRGEIPVDIELGAGPGRYLLLASDLTYDYIKINADYRT</sequence>
<dbReference type="Pfam" id="PF01960">
    <property type="entry name" value="ArgJ"/>
    <property type="match status" value="1"/>
</dbReference>
<comment type="subcellular location">
    <subcellularLocation>
        <location evidence="8">Cytoplasm</location>
    </subcellularLocation>
</comment>
<dbReference type="Proteomes" id="UP000293296">
    <property type="component" value="Chromosome"/>
</dbReference>
<comment type="function">
    <text evidence="8">Catalyzes two activities which are involved in the cyclic version of arginine biosynthesis: the synthesis of N-acetylglutamate from glutamate and acetyl-CoA as the acetyl donor, and of ornithine by transacetylation between N(2)-acetylornithine and glutamate.</text>
</comment>
<feature type="binding site" evidence="8">
    <location>
        <position position="188"/>
    </location>
    <ligand>
        <name>substrate</name>
    </ligand>
</feature>
<feature type="binding site" evidence="8">
    <location>
        <position position="395"/>
    </location>
    <ligand>
        <name>substrate</name>
    </ligand>
</feature>
<keyword evidence="4 8" id="KW-0028">Amino-acid biosynthesis</keyword>
<dbReference type="AlphaFoldDB" id="A0A4P6HY75"/>
<dbReference type="NCBIfam" id="NF003802">
    <property type="entry name" value="PRK05388.1"/>
    <property type="match status" value="1"/>
</dbReference>
<keyword evidence="10" id="KW-1185">Reference proteome</keyword>
<dbReference type="GO" id="GO:0006592">
    <property type="term" value="P:ornithine biosynthetic process"/>
    <property type="evidence" value="ECO:0007669"/>
    <property type="project" value="TreeGrafter"/>
</dbReference>
<dbReference type="SUPFAM" id="SSF56266">
    <property type="entry name" value="DmpA/ArgJ-like"/>
    <property type="match status" value="1"/>
</dbReference>
<proteinExistence type="inferred from homology"/>
<dbReference type="NCBIfam" id="TIGR00120">
    <property type="entry name" value="ArgJ"/>
    <property type="match status" value="1"/>
</dbReference>
<comment type="pathway">
    <text evidence="8">Amino-acid biosynthesis; L-arginine biosynthesis; L-ornithine and N-acetyl-L-glutamate from L-glutamate and N(2)-acetyl-L-ornithine (cyclic): step 1/1.</text>
</comment>
<accession>A0A4P6HY75</accession>
<feature type="binding site" evidence="8">
    <location>
        <position position="177"/>
    </location>
    <ligand>
        <name>substrate</name>
    </ligand>
</feature>
<dbReference type="PANTHER" id="PTHR23100">
    <property type="entry name" value="ARGININE BIOSYNTHESIS BIFUNCTIONAL PROTEIN ARGJ"/>
    <property type="match status" value="1"/>
</dbReference>
<dbReference type="Gene3D" id="3.60.70.12">
    <property type="entry name" value="L-amino peptidase D-ALA esterase/amidase"/>
    <property type="match status" value="1"/>
</dbReference>
<keyword evidence="3 8" id="KW-0055">Arginine biosynthesis</keyword>
<dbReference type="FunFam" id="3.60.70.12:FF:000001">
    <property type="entry name" value="Arginine biosynthesis bifunctional protein ArgJ, chloroplastic"/>
    <property type="match status" value="1"/>
</dbReference>
<dbReference type="OrthoDB" id="9804242at2"/>
<dbReference type="GO" id="GO:0006526">
    <property type="term" value="P:L-arginine biosynthetic process"/>
    <property type="evidence" value="ECO:0007669"/>
    <property type="project" value="UniProtKB-UniRule"/>
</dbReference>
<dbReference type="GO" id="GO:0004042">
    <property type="term" value="F:L-glutamate N-acetyltransferase activity"/>
    <property type="evidence" value="ECO:0007669"/>
    <property type="project" value="UniProtKB-UniRule"/>
</dbReference>
<feature type="site" description="Involved in the stabilization of negative charge on the oxyanion by the formation of the oxyanion hole" evidence="8">
    <location>
        <position position="115"/>
    </location>
</feature>
<gene>
    <name evidence="8" type="primary">argJ</name>
    <name evidence="9" type="ORF">C3Y92_02980</name>
</gene>
<evidence type="ECO:0000256" key="5">
    <source>
        <dbReference type="ARBA" id="ARBA00022679"/>
    </source>
</evidence>
<dbReference type="EMBL" id="CP026538">
    <property type="protein sequence ID" value="QAZ66259.1"/>
    <property type="molecule type" value="Genomic_DNA"/>
</dbReference>
<dbReference type="EC" id="2.3.1.1" evidence="8"/>
<protein>
    <recommendedName>
        <fullName evidence="8">Arginine biosynthesis bifunctional protein ArgJ</fullName>
    </recommendedName>
    <domain>
        <recommendedName>
            <fullName evidence="8">Glutamate N-acetyltransferase</fullName>
            <ecNumber evidence="8">2.3.1.35</ecNumber>
        </recommendedName>
        <alternativeName>
            <fullName evidence="8">Ornithine acetyltransferase</fullName>
            <shortName evidence="8">OATase</shortName>
        </alternativeName>
        <alternativeName>
            <fullName evidence="8">Ornithine transacetylase</fullName>
        </alternativeName>
    </domain>
    <domain>
        <recommendedName>
            <fullName evidence="8">Amino-acid acetyltransferase</fullName>
            <ecNumber evidence="8">2.3.1.1</ecNumber>
        </recommendedName>
        <alternativeName>
            <fullName evidence="8">N-acetylglutamate synthase</fullName>
            <shortName evidence="8">AGSase</shortName>
        </alternativeName>
    </domain>
    <component>
        <recommendedName>
            <fullName evidence="8">Arginine biosynthesis bifunctional protein ArgJ alpha chain</fullName>
        </recommendedName>
    </component>
    <component>
        <recommendedName>
            <fullName evidence="8">Arginine biosynthesis bifunctional protein ArgJ beta chain</fullName>
        </recommendedName>
    </component>
</protein>
<evidence type="ECO:0000256" key="4">
    <source>
        <dbReference type="ARBA" id="ARBA00022605"/>
    </source>
</evidence>
<feature type="binding site" evidence="8">
    <location>
        <position position="151"/>
    </location>
    <ligand>
        <name>substrate</name>
    </ligand>
</feature>
<feature type="binding site" evidence="8">
    <location>
        <position position="400"/>
    </location>
    <ligand>
        <name>substrate</name>
    </ligand>
</feature>
<feature type="chain" id="PRO_5023224108" description="Arginine biosynthesis bifunctional protein ArgJ alpha chain" evidence="8">
    <location>
        <begin position="1"/>
        <end position="187"/>
    </location>
</feature>
<keyword evidence="5 8" id="KW-0808">Transferase</keyword>
<evidence type="ECO:0000256" key="7">
    <source>
        <dbReference type="ARBA" id="ARBA00023315"/>
    </source>
</evidence>
<evidence type="ECO:0000313" key="9">
    <source>
        <dbReference type="EMBL" id="QAZ66259.1"/>
    </source>
</evidence>
<dbReference type="InterPro" id="IPR016117">
    <property type="entry name" value="ArgJ-like_dom_sf"/>
</dbReference>
<evidence type="ECO:0000256" key="1">
    <source>
        <dbReference type="ARBA" id="ARBA00006774"/>
    </source>
</evidence>
<organism evidence="9 10">
    <name type="scientific">Solidesulfovibrio carbinolicus</name>
    <dbReference type="NCBI Taxonomy" id="296842"/>
    <lineage>
        <taxon>Bacteria</taxon>
        <taxon>Pseudomonadati</taxon>
        <taxon>Thermodesulfobacteriota</taxon>
        <taxon>Desulfovibrionia</taxon>
        <taxon>Desulfovibrionales</taxon>
        <taxon>Desulfovibrionaceae</taxon>
        <taxon>Solidesulfovibrio</taxon>
    </lineage>
</organism>
<keyword evidence="7 8" id="KW-0012">Acyltransferase</keyword>
<feature type="active site" description="Nucleophile" evidence="8">
    <location>
        <position position="188"/>
    </location>
</feature>
<dbReference type="PANTHER" id="PTHR23100:SF0">
    <property type="entry name" value="ARGININE BIOSYNTHESIS BIFUNCTIONAL PROTEIN ARGJ, MITOCHONDRIAL"/>
    <property type="match status" value="1"/>
</dbReference>
<feature type="chain" id="PRO_5023224109" description="Arginine biosynthesis bifunctional protein ArgJ beta chain" evidence="8">
    <location>
        <begin position="188"/>
        <end position="400"/>
    </location>
</feature>
<keyword evidence="8" id="KW-0511">Multifunctional enzyme</keyword>